<sequence length="168" mass="17881">MAGNVGMCACLGLSLAVIGAVWFSRGVCAMPEYGNAEEHRSGLVTSPELVLDSQPIIKLMAMQMPADAWKRWSALDDQRAALQAQLDVLSRSQNEIVAATHAARASATGQEDRSKGVTQLQSVFRQAASGSQPAQFQVNCEETGKASYIFLCPATPAAPSQFTGVIYC</sequence>
<dbReference type="AlphaFoldDB" id="A0A5J4ZAN0"/>
<protein>
    <submittedName>
        <fullName evidence="2">Uncharacterized protein</fullName>
    </submittedName>
</protein>
<dbReference type="Proteomes" id="UP000324585">
    <property type="component" value="Unassembled WGS sequence"/>
</dbReference>
<accession>A0A5J4ZAN0</accession>
<proteinExistence type="predicted"/>
<name>A0A5J4ZAN0_PORPP</name>
<comment type="caution">
    <text evidence="2">The sequence shown here is derived from an EMBL/GenBank/DDBJ whole genome shotgun (WGS) entry which is preliminary data.</text>
</comment>
<gene>
    <name evidence="2" type="ORF">FVE85_7609</name>
</gene>
<dbReference type="EMBL" id="VRMN01000001">
    <property type="protein sequence ID" value="KAA8500024.1"/>
    <property type="molecule type" value="Genomic_DNA"/>
</dbReference>
<keyword evidence="3" id="KW-1185">Reference proteome</keyword>
<feature type="signal peptide" evidence="1">
    <location>
        <begin position="1"/>
        <end position="29"/>
    </location>
</feature>
<organism evidence="2 3">
    <name type="scientific">Porphyridium purpureum</name>
    <name type="common">Red alga</name>
    <name type="synonym">Porphyridium cruentum</name>
    <dbReference type="NCBI Taxonomy" id="35688"/>
    <lineage>
        <taxon>Eukaryota</taxon>
        <taxon>Rhodophyta</taxon>
        <taxon>Bangiophyceae</taxon>
        <taxon>Porphyridiales</taxon>
        <taxon>Porphyridiaceae</taxon>
        <taxon>Porphyridium</taxon>
    </lineage>
</organism>
<evidence type="ECO:0000256" key="1">
    <source>
        <dbReference type="SAM" id="SignalP"/>
    </source>
</evidence>
<evidence type="ECO:0000313" key="3">
    <source>
        <dbReference type="Proteomes" id="UP000324585"/>
    </source>
</evidence>
<keyword evidence="1" id="KW-0732">Signal</keyword>
<evidence type="ECO:0000313" key="2">
    <source>
        <dbReference type="EMBL" id="KAA8500024.1"/>
    </source>
</evidence>
<feature type="chain" id="PRO_5023805513" evidence="1">
    <location>
        <begin position="30"/>
        <end position="168"/>
    </location>
</feature>
<reference evidence="3" key="1">
    <citation type="journal article" date="2019" name="Nat. Commun.">
        <title>Expansion of phycobilisome linker gene families in mesophilic red algae.</title>
        <authorList>
            <person name="Lee J."/>
            <person name="Kim D."/>
            <person name="Bhattacharya D."/>
            <person name="Yoon H.S."/>
        </authorList>
    </citation>
    <scope>NUCLEOTIDE SEQUENCE [LARGE SCALE GENOMIC DNA]</scope>
    <source>
        <strain evidence="3">CCMP 1328</strain>
    </source>
</reference>